<dbReference type="Proteomes" id="UP000093080">
    <property type="component" value="Unassembled WGS sequence"/>
</dbReference>
<dbReference type="RefSeq" id="WP_067617260.1">
    <property type="nucleotide sequence ID" value="NZ_MAGO01000005.1"/>
</dbReference>
<comment type="similarity">
    <text evidence="2 7">Belongs to the ExbD/TolR family.</text>
</comment>
<dbReference type="InterPro" id="IPR003400">
    <property type="entry name" value="ExbD"/>
</dbReference>
<keyword evidence="7" id="KW-0813">Transport</keyword>
<evidence type="ECO:0000256" key="6">
    <source>
        <dbReference type="ARBA" id="ARBA00023136"/>
    </source>
</evidence>
<evidence type="ECO:0000256" key="7">
    <source>
        <dbReference type="RuleBase" id="RU003879"/>
    </source>
</evidence>
<dbReference type="Pfam" id="PF02472">
    <property type="entry name" value="ExbD"/>
    <property type="match status" value="1"/>
</dbReference>
<evidence type="ECO:0000256" key="2">
    <source>
        <dbReference type="ARBA" id="ARBA00005811"/>
    </source>
</evidence>
<evidence type="ECO:0000313" key="10">
    <source>
        <dbReference type="Proteomes" id="UP000093080"/>
    </source>
</evidence>
<evidence type="ECO:0000256" key="4">
    <source>
        <dbReference type="ARBA" id="ARBA00022692"/>
    </source>
</evidence>
<dbReference type="EMBL" id="MAGO01000005">
    <property type="protein sequence ID" value="OCC15337.1"/>
    <property type="molecule type" value="Genomic_DNA"/>
</dbReference>
<name>A0A1B9F5W5_9BACT</name>
<evidence type="ECO:0000313" key="9">
    <source>
        <dbReference type="EMBL" id="OCC15337.1"/>
    </source>
</evidence>
<sequence length="134" mass="15223">MKKRRSNRGTSDLGIPLTPIIDIVFLLLIYFMLTSNFVEERYFKVDLPKSAHGTRVERQNIVISISGQGDFFLNKRPIEADRLEMELNQIKKGQKAPTVEIRSDRMAPVHLIVKAMDAAKGAGLKRVLLTTRTK</sequence>
<dbReference type="Gene3D" id="3.30.420.270">
    <property type="match status" value="1"/>
</dbReference>
<keyword evidence="5 8" id="KW-1133">Transmembrane helix</keyword>
<dbReference type="PANTHER" id="PTHR30558:SF13">
    <property type="entry name" value="BIOPOLYMER TRANSPORT PROTEIN EXBD2"/>
    <property type="match status" value="1"/>
</dbReference>
<dbReference type="GO" id="GO:0005886">
    <property type="term" value="C:plasma membrane"/>
    <property type="evidence" value="ECO:0007669"/>
    <property type="project" value="UniProtKB-SubCell"/>
</dbReference>
<comment type="subcellular location">
    <subcellularLocation>
        <location evidence="1">Cell membrane</location>
        <topology evidence="1">Single-pass membrane protein</topology>
    </subcellularLocation>
    <subcellularLocation>
        <location evidence="7">Cell membrane</location>
        <topology evidence="7">Single-pass type II membrane protein</topology>
    </subcellularLocation>
</comment>
<reference evidence="9 10" key="1">
    <citation type="submission" date="2016-06" db="EMBL/GenBank/DDBJ databases">
        <title>Respiratory ammonification of nitrate coupled to the oxidation of elemental sulfur in deep-sea autotrophic thermophilic bacteria.</title>
        <authorList>
            <person name="Slobodkina G.B."/>
            <person name="Mardanov A.V."/>
            <person name="Ravin N.V."/>
            <person name="Frolova A.A."/>
            <person name="Viryasiv M.B."/>
            <person name="Chernyh N.A."/>
            <person name="Bonch-Osmolovskaya E.A."/>
            <person name="Slobodkin A.I."/>
        </authorList>
    </citation>
    <scope>NUCLEOTIDE SEQUENCE [LARGE SCALE GENOMIC DNA]</scope>
    <source>
        <strain evidence="9 10">S69</strain>
    </source>
</reference>
<dbReference type="STRING" id="1156395.DBT_1084"/>
<accession>A0A1B9F5W5</accession>
<dbReference type="GO" id="GO:0015031">
    <property type="term" value="P:protein transport"/>
    <property type="evidence" value="ECO:0007669"/>
    <property type="project" value="UniProtKB-KW"/>
</dbReference>
<comment type="caution">
    <text evidence="9">The sequence shown here is derived from an EMBL/GenBank/DDBJ whole genome shotgun (WGS) entry which is preliminary data.</text>
</comment>
<organism evidence="9 10">
    <name type="scientific">Dissulfuribacter thermophilus</name>
    <dbReference type="NCBI Taxonomy" id="1156395"/>
    <lineage>
        <taxon>Bacteria</taxon>
        <taxon>Pseudomonadati</taxon>
        <taxon>Thermodesulfobacteriota</taxon>
        <taxon>Dissulfuribacteria</taxon>
        <taxon>Dissulfuribacterales</taxon>
        <taxon>Dissulfuribacteraceae</taxon>
        <taxon>Dissulfuribacter</taxon>
    </lineage>
</organism>
<evidence type="ECO:0000256" key="3">
    <source>
        <dbReference type="ARBA" id="ARBA00022475"/>
    </source>
</evidence>
<evidence type="ECO:0000256" key="5">
    <source>
        <dbReference type="ARBA" id="ARBA00022989"/>
    </source>
</evidence>
<dbReference type="PANTHER" id="PTHR30558">
    <property type="entry name" value="EXBD MEMBRANE COMPONENT OF PMF-DRIVEN MACROMOLECULE IMPORT SYSTEM"/>
    <property type="match status" value="1"/>
</dbReference>
<feature type="transmembrane region" description="Helical" evidence="8">
    <location>
        <begin position="12"/>
        <end position="33"/>
    </location>
</feature>
<keyword evidence="3" id="KW-1003">Cell membrane</keyword>
<keyword evidence="10" id="KW-1185">Reference proteome</keyword>
<keyword evidence="7" id="KW-0653">Protein transport</keyword>
<dbReference type="AlphaFoldDB" id="A0A1B9F5W5"/>
<dbReference type="GO" id="GO:0022857">
    <property type="term" value="F:transmembrane transporter activity"/>
    <property type="evidence" value="ECO:0007669"/>
    <property type="project" value="InterPro"/>
</dbReference>
<proteinExistence type="inferred from homology"/>
<gene>
    <name evidence="9" type="ORF">DBT_1084</name>
</gene>
<keyword evidence="4 7" id="KW-0812">Transmembrane</keyword>
<evidence type="ECO:0000256" key="1">
    <source>
        <dbReference type="ARBA" id="ARBA00004162"/>
    </source>
</evidence>
<keyword evidence="6 8" id="KW-0472">Membrane</keyword>
<evidence type="ECO:0000256" key="8">
    <source>
        <dbReference type="SAM" id="Phobius"/>
    </source>
</evidence>
<protein>
    <submittedName>
        <fullName evidence="9">Biopolymer transport protein ExbD/TolR</fullName>
    </submittedName>
</protein>